<feature type="non-terminal residue" evidence="2">
    <location>
        <position position="1"/>
    </location>
</feature>
<evidence type="ECO:0000313" key="2">
    <source>
        <dbReference type="EMBL" id="CAI0540380.1"/>
    </source>
</evidence>
<evidence type="ECO:0000259" key="1">
    <source>
        <dbReference type="PROSITE" id="PS50404"/>
    </source>
</evidence>
<dbReference type="SUPFAM" id="SSF52833">
    <property type="entry name" value="Thioredoxin-like"/>
    <property type="match status" value="1"/>
</dbReference>
<evidence type="ECO:0000313" key="3">
    <source>
        <dbReference type="Proteomes" id="UP001154282"/>
    </source>
</evidence>
<keyword evidence="3" id="KW-1185">Reference proteome</keyword>
<dbReference type="PANTHER" id="PTHR44548">
    <property type="entry name" value="GST N-TERMINAL DOMAIN-CONTAINING PROTEIN"/>
    <property type="match status" value="1"/>
</dbReference>
<accession>A0AAV0Q660</accession>
<organism evidence="2 3">
    <name type="scientific">Linum tenue</name>
    <dbReference type="NCBI Taxonomy" id="586396"/>
    <lineage>
        <taxon>Eukaryota</taxon>
        <taxon>Viridiplantae</taxon>
        <taxon>Streptophyta</taxon>
        <taxon>Embryophyta</taxon>
        <taxon>Tracheophyta</taxon>
        <taxon>Spermatophyta</taxon>
        <taxon>Magnoliopsida</taxon>
        <taxon>eudicotyledons</taxon>
        <taxon>Gunneridae</taxon>
        <taxon>Pentapetalae</taxon>
        <taxon>rosids</taxon>
        <taxon>fabids</taxon>
        <taxon>Malpighiales</taxon>
        <taxon>Linaceae</taxon>
        <taxon>Linum</taxon>
    </lineage>
</organism>
<protein>
    <recommendedName>
        <fullName evidence="1">GST N-terminal domain-containing protein</fullName>
    </recommendedName>
</protein>
<dbReference type="Proteomes" id="UP001154282">
    <property type="component" value="Unassembled WGS sequence"/>
</dbReference>
<dbReference type="EMBL" id="CAMGYJ010000009">
    <property type="protein sequence ID" value="CAI0540380.1"/>
    <property type="molecule type" value="Genomic_DNA"/>
</dbReference>
<gene>
    <name evidence="2" type="ORF">LITE_LOCUS41653</name>
</gene>
<feature type="domain" description="GST N-terminal" evidence="1">
    <location>
        <begin position="1"/>
        <end position="39"/>
    </location>
</feature>
<dbReference type="PANTHER" id="PTHR44548:SF4">
    <property type="entry name" value="S-TRANSFERASE, PUTATIVE-RELATED"/>
    <property type="match status" value="1"/>
</dbReference>
<dbReference type="Pfam" id="PF02798">
    <property type="entry name" value="GST_N"/>
    <property type="match status" value="1"/>
</dbReference>
<comment type="caution">
    <text evidence="2">The sequence shown here is derived from an EMBL/GenBank/DDBJ whole genome shotgun (WGS) entry which is preliminary data.</text>
</comment>
<reference evidence="2" key="1">
    <citation type="submission" date="2022-08" db="EMBL/GenBank/DDBJ databases">
        <authorList>
            <person name="Gutierrez-Valencia J."/>
        </authorList>
    </citation>
    <scope>NUCLEOTIDE SEQUENCE</scope>
</reference>
<dbReference type="InterPro" id="IPR004045">
    <property type="entry name" value="Glutathione_S-Trfase_N"/>
</dbReference>
<dbReference type="Gene3D" id="1.20.1050.10">
    <property type="match status" value="1"/>
</dbReference>
<proteinExistence type="predicted"/>
<dbReference type="PROSITE" id="PS50404">
    <property type="entry name" value="GST_NTER"/>
    <property type="match status" value="1"/>
</dbReference>
<sequence length="86" mass="10082">VTKFGTTHKKIHVLIHNGKPISESLVILEYIEDIWKNNNQHPLLPEDPHARSTARFWMRFVDVTINQNRISFPPFLIRSVCLADYI</sequence>
<name>A0AAV0Q660_9ROSI</name>
<dbReference type="InterPro" id="IPR036249">
    <property type="entry name" value="Thioredoxin-like_sf"/>
</dbReference>
<dbReference type="Gene3D" id="3.40.30.10">
    <property type="entry name" value="Glutaredoxin"/>
    <property type="match status" value="1"/>
</dbReference>
<dbReference type="AlphaFoldDB" id="A0AAV0Q660"/>